<dbReference type="AlphaFoldDB" id="A0ABD2QHT1"/>
<gene>
    <name evidence="1" type="ORF">Ciccas_002599</name>
</gene>
<organism evidence="1 2">
    <name type="scientific">Cichlidogyrus casuarinus</name>
    <dbReference type="NCBI Taxonomy" id="1844966"/>
    <lineage>
        <taxon>Eukaryota</taxon>
        <taxon>Metazoa</taxon>
        <taxon>Spiralia</taxon>
        <taxon>Lophotrochozoa</taxon>
        <taxon>Platyhelminthes</taxon>
        <taxon>Monogenea</taxon>
        <taxon>Monopisthocotylea</taxon>
        <taxon>Dactylogyridea</taxon>
        <taxon>Ancyrocephalidae</taxon>
        <taxon>Cichlidogyrus</taxon>
    </lineage>
</organism>
<proteinExistence type="predicted"/>
<dbReference type="Proteomes" id="UP001626550">
    <property type="component" value="Unassembled WGS sequence"/>
</dbReference>
<name>A0ABD2QHT1_9PLAT</name>
<sequence>MAMDPKETDPETRVQFADEIMIREDESSSQKEFFCSIDHVNASLNFLNSSWKEVICICIDKIKLVSSIVLQS</sequence>
<comment type="caution">
    <text evidence="1">The sequence shown here is derived from an EMBL/GenBank/DDBJ whole genome shotgun (WGS) entry which is preliminary data.</text>
</comment>
<accession>A0ABD2QHT1</accession>
<evidence type="ECO:0000313" key="2">
    <source>
        <dbReference type="Proteomes" id="UP001626550"/>
    </source>
</evidence>
<keyword evidence="2" id="KW-1185">Reference proteome</keyword>
<reference evidence="1 2" key="1">
    <citation type="submission" date="2024-11" db="EMBL/GenBank/DDBJ databases">
        <title>Adaptive evolution of stress response genes in parasites aligns with host niche diversity.</title>
        <authorList>
            <person name="Hahn C."/>
            <person name="Resl P."/>
        </authorList>
    </citation>
    <scope>NUCLEOTIDE SEQUENCE [LARGE SCALE GENOMIC DNA]</scope>
    <source>
        <strain evidence="1">EGGRZ-B1_66</strain>
        <tissue evidence="1">Body</tissue>
    </source>
</reference>
<evidence type="ECO:0000313" key="1">
    <source>
        <dbReference type="EMBL" id="KAL3318742.1"/>
    </source>
</evidence>
<protein>
    <submittedName>
        <fullName evidence="1">Uncharacterized protein</fullName>
    </submittedName>
</protein>
<dbReference type="EMBL" id="JBJKFK010000209">
    <property type="protein sequence ID" value="KAL3318742.1"/>
    <property type="molecule type" value="Genomic_DNA"/>
</dbReference>